<evidence type="ECO:0008006" key="4">
    <source>
        <dbReference type="Google" id="ProtNLM"/>
    </source>
</evidence>
<dbReference type="OrthoDB" id="6076941at2"/>
<feature type="region of interest" description="Disordered" evidence="1">
    <location>
        <begin position="28"/>
        <end position="58"/>
    </location>
</feature>
<dbReference type="RefSeq" id="WP_160329673.1">
    <property type="nucleotide sequence ID" value="NZ_JAJA02000001.1"/>
</dbReference>
<evidence type="ECO:0000313" key="2">
    <source>
        <dbReference type="EMBL" id="KWS06869.1"/>
    </source>
</evidence>
<dbReference type="EMBL" id="JAJA02000001">
    <property type="protein sequence ID" value="KWS06869.1"/>
    <property type="molecule type" value="Genomic_DNA"/>
</dbReference>
<proteinExistence type="predicted"/>
<evidence type="ECO:0000256" key="1">
    <source>
        <dbReference type="SAM" id="MobiDB-lite"/>
    </source>
</evidence>
<dbReference type="AlphaFoldDB" id="A0A108UCX2"/>
<organism evidence="2 3">
    <name type="scientific">Lysobacter capsici AZ78</name>
    <dbReference type="NCBI Taxonomy" id="1444315"/>
    <lineage>
        <taxon>Bacteria</taxon>
        <taxon>Pseudomonadati</taxon>
        <taxon>Pseudomonadota</taxon>
        <taxon>Gammaproteobacteria</taxon>
        <taxon>Lysobacterales</taxon>
        <taxon>Lysobacteraceae</taxon>
        <taxon>Lysobacter</taxon>
    </lineage>
</organism>
<feature type="compositionally biased region" description="Pro residues" evidence="1">
    <location>
        <begin position="33"/>
        <end position="44"/>
    </location>
</feature>
<feature type="compositionally biased region" description="Low complexity" evidence="1">
    <location>
        <begin position="45"/>
        <end position="58"/>
    </location>
</feature>
<reference evidence="2 3" key="1">
    <citation type="journal article" date="2014" name="Genome Announc.">
        <title>Draft Genome Sequence of Lysobacter capsici AZ78, a Bacterium Antagonistic to Plant-Pathogenic Oomycetes.</title>
        <authorList>
            <person name="Puopolo G."/>
            <person name="Sonego P."/>
            <person name="Engelen K."/>
            <person name="Pertot I."/>
        </authorList>
    </citation>
    <scope>NUCLEOTIDE SEQUENCE [LARGE SCALE GENOMIC DNA]</scope>
    <source>
        <strain evidence="2 3">AZ78</strain>
    </source>
</reference>
<protein>
    <recommendedName>
        <fullName evidence="4">DUF3828 domain-containing protein</fullName>
    </recommendedName>
</protein>
<feature type="compositionally biased region" description="Basic and acidic residues" evidence="1">
    <location>
        <begin position="197"/>
        <end position="225"/>
    </location>
</feature>
<comment type="caution">
    <text evidence="2">The sequence shown here is derived from an EMBL/GenBank/DDBJ whole genome shotgun (WGS) entry which is preliminary data.</text>
</comment>
<dbReference type="Proteomes" id="UP000023435">
    <property type="component" value="Unassembled WGS sequence"/>
</dbReference>
<accession>A0A108UCX2</accession>
<evidence type="ECO:0000313" key="3">
    <source>
        <dbReference type="Proteomes" id="UP000023435"/>
    </source>
</evidence>
<keyword evidence="3" id="KW-1185">Reference proteome</keyword>
<sequence>MLVLSSTACLSPTDEVSVAAQDIAPLQATERTPPTPPPPPPAPAVEPGVRAEAVAEPPAVGDSAADALQAFYRMHVRLKASGLPVGEDLARYQPMLSRRLLALMAPAARERDRVIAQAPGVKPPYIEGDFFTSRDDGVTTFKLGKHIVRTVDLESFEIEFSYTEPSGTSRWTDRVQMLREDGRWKLDDVEYGGYRQDGSDGERDRDGERNFAAHGRLSDTLRQSE</sequence>
<name>A0A108UCX2_9GAMM</name>
<feature type="region of interest" description="Disordered" evidence="1">
    <location>
        <begin position="190"/>
        <end position="225"/>
    </location>
</feature>
<gene>
    <name evidence="2" type="ORF">AZ78_4429</name>
</gene>